<keyword evidence="3" id="KW-1185">Reference proteome</keyword>
<dbReference type="InterPro" id="IPR032055">
    <property type="entry name" value="TMEM72"/>
</dbReference>
<feature type="transmembrane region" description="Helical" evidence="1">
    <location>
        <begin position="91"/>
        <end position="109"/>
    </location>
</feature>
<reference evidence="2 3" key="1">
    <citation type="submission" date="2015-04" db="EMBL/GenBank/DDBJ databases">
        <authorList>
            <person name="Syromyatnikov M.Y."/>
            <person name="Popov V.N."/>
        </authorList>
    </citation>
    <scope>NUCLEOTIDE SEQUENCE [LARGE SCALE GENOMIC DNA]</scope>
</reference>
<sequence length="168" mass="19410">MDVKNRRRQESPFRCLKPLIRVWGIATSIIICGIGVDIFMHGYEAGFYLFKGHSPIWIRCWRCTGFFGSWRLSFPYVALGVALLMWPHNLWLSYVGGALLIILALLRMFTIFRIKIRGREDSLLPEFDEQHDKYDILSDGVDDIAVHNNISSHTPLEDEEALDPIDEI</sequence>
<organism evidence="2 3">
    <name type="scientific">Clunio marinus</name>
    <dbReference type="NCBI Taxonomy" id="568069"/>
    <lineage>
        <taxon>Eukaryota</taxon>
        <taxon>Metazoa</taxon>
        <taxon>Ecdysozoa</taxon>
        <taxon>Arthropoda</taxon>
        <taxon>Hexapoda</taxon>
        <taxon>Insecta</taxon>
        <taxon>Pterygota</taxon>
        <taxon>Neoptera</taxon>
        <taxon>Endopterygota</taxon>
        <taxon>Diptera</taxon>
        <taxon>Nematocera</taxon>
        <taxon>Chironomoidea</taxon>
        <taxon>Chironomidae</taxon>
        <taxon>Clunio</taxon>
    </lineage>
</organism>
<dbReference type="EMBL" id="CVRI01000057">
    <property type="protein sequence ID" value="CRL02235.1"/>
    <property type="molecule type" value="Genomic_DNA"/>
</dbReference>
<dbReference type="AlphaFoldDB" id="A0A1J1IPS0"/>
<feature type="transmembrane region" description="Helical" evidence="1">
    <location>
        <begin position="20"/>
        <end position="40"/>
    </location>
</feature>
<keyword evidence="1" id="KW-1133">Transmembrane helix</keyword>
<proteinExistence type="predicted"/>
<evidence type="ECO:0000313" key="2">
    <source>
        <dbReference type="EMBL" id="CRL02235.1"/>
    </source>
</evidence>
<protein>
    <submittedName>
        <fullName evidence="2">CLUMA_CG015374, isoform A</fullName>
    </submittedName>
</protein>
<dbReference type="Pfam" id="PF16054">
    <property type="entry name" value="TMEM72"/>
    <property type="match status" value="2"/>
</dbReference>
<name>A0A1J1IPS0_9DIPT</name>
<accession>A0A1J1IPS0</accession>
<dbReference type="Proteomes" id="UP000183832">
    <property type="component" value="Unassembled WGS sequence"/>
</dbReference>
<evidence type="ECO:0000313" key="3">
    <source>
        <dbReference type="Proteomes" id="UP000183832"/>
    </source>
</evidence>
<gene>
    <name evidence="2" type="ORF">CLUMA_CG015374</name>
</gene>
<keyword evidence="1" id="KW-0812">Transmembrane</keyword>
<dbReference type="PANTHER" id="PTHR28474">
    <property type="entry name" value="TRANSMEMBRANE PROTEIN 72"/>
    <property type="match status" value="1"/>
</dbReference>
<keyword evidence="1" id="KW-0472">Membrane</keyword>
<evidence type="ECO:0000256" key="1">
    <source>
        <dbReference type="SAM" id="Phobius"/>
    </source>
</evidence>
<dbReference type="PANTHER" id="PTHR28474:SF1">
    <property type="entry name" value="TRANSMEMBRANE PROTEIN 72"/>
    <property type="match status" value="1"/>
</dbReference>
<dbReference type="OrthoDB" id="5946061at2759"/>